<feature type="binding site" evidence="7">
    <location>
        <position position="228"/>
    </location>
    <ligand>
        <name>Zn(2+)</name>
        <dbReference type="ChEBI" id="CHEBI:29105"/>
        <label>3</label>
    </ligand>
</feature>
<dbReference type="InterPro" id="IPR036237">
    <property type="entry name" value="Xyl_isomerase-like_sf"/>
</dbReference>
<dbReference type="PANTHER" id="PTHR21445">
    <property type="entry name" value="ENDONUCLEASE IV ENDODEOXYRIBONUCLEASE IV"/>
    <property type="match status" value="1"/>
</dbReference>
<evidence type="ECO:0000256" key="5">
    <source>
        <dbReference type="ARBA" id="ARBA00022833"/>
    </source>
</evidence>
<dbReference type="EC" id="3.1.21.2" evidence="7"/>
<dbReference type="GO" id="GO:0008833">
    <property type="term" value="F:deoxyribonuclease IV (phage-T4-induced) activity"/>
    <property type="evidence" value="ECO:0007669"/>
    <property type="project" value="UniProtKB-UniRule"/>
</dbReference>
<dbReference type="CDD" id="cd00019">
    <property type="entry name" value="AP2Ec"/>
    <property type="match status" value="1"/>
</dbReference>
<dbReference type="GO" id="GO:0003906">
    <property type="term" value="F:DNA-(apurinic or apyrimidinic site) endonuclease activity"/>
    <property type="evidence" value="ECO:0007669"/>
    <property type="project" value="TreeGrafter"/>
</dbReference>
<evidence type="ECO:0000256" key="2">
    <source>
        <dbReference type="ARBA" id="ARBA00022723"/>
    </source>
</evidence>
<feature type="binding site" evidence="7">
    <location>
        <position position="213"/>
    </location>
    <ligand>
        <name>Zn(2+)</name>
        <dbReference type="ChEBI" id="CHEBI:29105"/>
        <label>2</label>
    </ligand>
</feature>
<dbReference type="EMBL" id="DTCM01000092">
    <property type="protein sequence ID" value="HGL41543.1"/>
    <property type="molecule type" value="Genomic_DNA"/>
</dbReference>
<dbReference type="EMBL" id="DRXG01000120">
    <property type="protein sequence ID" value="HHN52734.1"/>
    <property type="molecule type" value="Genomic_DNA"/>
</dbReference>
<dbReference type="NCBIfam" id="TIGR00587">
    <property type="entry name" value="nfo"/>
    <property type="match status" value="1"/>
</dbReference>
<evidence type="ECO:0000313" key="12">
    <source>
        <dbReference type="EMBL" id="HHN52734.1"/>
    </source>
</evidence>
<evidence type="ECO:0000256" key="6">
    <source>
        <dbReference type="ARBA" id="ARBA00023204"/>
    </source>
</evidence>
<protein>
    <recommendedName>
        <fullName evidence="7">Probable endonuclease 4</fullName>
        <ecNumber evidence="7">3.1.21.2</ecNumber>
    </recommendedName>
    <alternativeName>
        <fullName evidence="7">Endodeoxyribonuclease IV</fullName>
    </alternativeName>
    <alternativeName>
        <fullName evidence="7">Endonuclease IV</fullName>
    </alternativeName>
</protein>
<organism evidence="11">
    <name type="scientific">Caldiarchaeum subterraneum</name>
    <dbReference type="NCBI Taxonomy" id="311458"/>
    <lineage>
        <taxon>Archaea</taxon>
        <taxon>Nitrososphaerota</taxon>
        <taxon>Candidatus Caldarchaeales</taxon>
        <taxon>Candidatus Caldarchaeaceae</taxon>
        <taxon>Candidatus Caldarchaeum</taxon>
    </lineage>
</organism>
<feature type="binding site" evidence="7">
    <location>
        <position position="142"/>
    </location>
    <ligand>
        <name>Zn(2+)</name>
        <dbReference type="ChEBI" id="CHEBI:29105"/>
        <label>1</label>
    </ligand>
</feature>
<proteinExistence type="inferred from homology"/>
<dbReference type="PANTHER" id="PTHR21445:SF0">
    <property type="entry name" value="APURINIC-APYRIMIDINIC ENDONUCLEASE"/>
    <property type="match status" value="1"/>
</dbReference>
<dbReference type="GO" id="GO:0008081">
    <property type="term" value="F:phosphoric diester hydrolase activity"/>
    <property type="evidence" value="ECO:0007669"/>
    <property type="project" value="TreeGrafter"/>
</dbReference>
<dbReference type="AlphaFoldDB" id="A0A7C4E107"/>
<dbReference type="HAMAP" id="MF_00152">
    <property type="entry name" value="Nfo"/>
    <property type="match status" value="1"/>
</dbReference>
<evidence type="ECO:0000259" key="9">
    <source>
        <dbReference type="Pfam" id="PF01261"/>
    </source>
</evidence>
<comment type="cofactor">
    <cofactor evidence="7">
        <name>Zn(2+)</name>
        <dbReference type="ChEBI" id="CHEBI:29105"/>
    </cofactor>
    <text evidence="7">Binds 3 Zn(2+) ions.</text>
</comment>
<dbReference type="FunFam" id="3.20.20.150:FF:000001">
    <property type="entry name" value="Probable endonuclease 4"/>
    <property type="match status" value="1"/>
</dbReference>
<comment type="caution">
    <text evidence="11">The sequence shown here is derived from an EMBL/GenBank/DDBJ whole genome shotgun (WGS) entry which is preliminary data.</text>
</comment>
<feature type="binding site" evidence="7">
    <location>
        <position position="179"/>
    </location>
    <ligand>
        <name>Zn(2+)</name>
        <dbReference type="ChEBI" id="CHEBI:29105"/>
        <label>3</label>
    </ligand>
</feature>
<reference evidence="11" key="1">
    <citation type="journal article" date="2020" name="mSystems">
        <title>Genome- and Community-Level Interaction Insights into Carbon Utilization and Element Cycling Functions of Hydrothermarchaeota in Hydrothermal Sediment.</title>
        <authorList>
            <person name="Zhou Z."/>
            <person name="Liu Y."/>
            <person name="Xu W."/>
            <person name="Pan J."/>
            <person name="Luo Z.H."/>
            <person name="Li M."/>
        </authorList>
    </citation>
    <scope>NUCLEOTIDE SEQUENCE [LARGE SCALE GENOMIC DNA]</scope>
    <source>
        <strain evidence="12">SpSt-1073</strain>
        <strain evidence="11">SpSt-613</strain>
        <strain evidence="10">SpSt-669</strain>
    </source>
</reference>
<dbReference type="SUPFAM" id="SSF51658">
    <property type="entry name" value="Xylose isomerase-like"/>
    <property type="match status" value="1"/>
</dbReference>
<keyword evidence="5 7" id="KW-0862">Zinc</keyword>
<evidence type="ECO:0000256" key="4">
    <source>
        <dbReference type="ARBA" id="ARBA00022801"/>
    </source>
</evidence>
<dbReference type="EMBL" id="DTAD01000005">
    <property type="protein sequence ID" value="HGN89541.1"/>
    <property type="molecule type" value="Genomic_DNA"/>
</dbReference>
<evidence type="ECO:0000256" key="1">
    <source>
        <dbReference type="ARBA" id="ARBA00005340"/>
    </source>
</evidence>
<feature type="domain" description="Xylose isomerase-like TIM barrel" evidence="9">
    <location>
        <begin position="17"/>
        <end position="276"/>
    </location>
</feature>
<comment type="similarity">
    <text evidence="1 7">Belongs to the AP endonuclease 2 family.</text>
</comment>
<feature type="binding site" evidence="7">
    <location>
        <position position="142"/>
    </location>
    <ligand>
        <name>Zn(2+)</name>
        <dbReference type="ChEBI" id="CHEBI:29105"/>
        <label>2</label>
    </ligand>
</feature>
<dbReference type="Pfam" id="PF01261">
    <property type="entry name" value="AP_endonuc_2"/>
    <property type="match status" value="1"/>
</dbReference>
<dbReference type="SMART" id="SM00518">
    <property type="entry name" value="AP2Ec"/>
    <property type="match status" value="1"/>
</dbReference>
<dbReference type="PROSITE" id="PS51432">
    <property type="entry name" value="AP_NUCLEASE_F2_4"/>
    <property type="match status" value="1"/>
</dbReference>
<keyword evidence="7" id="KW-0255">Endonuclease</keyword>
<dbReference type="InterPro" id="IPR013022">
    <property type="entry name" value="Xyl_isomerase-like_TIM-brl"/>
</dbReference>
<dbReference type="PROSITE" id="PS00731">
    <property type="entry name" value="AP_NUCLEASE_F2_3"/>
    <property type="match status" value="1"/>
</dbReference>
<name>A0A7C4E107_CALS0</name>
<feature type="binding site" evidence="7">
    <location>
        <position position="176"/>
    </location>
    <ligand>
        <name>Zn(2+)</name>
        <dbReference type="ChEBI" id="CHEBI:29105"/>
        <label>2</label>
    </ligand>
</feature>
<keyword evidence="6 7" id="KW-0234">DNA repair</keyword>
<evidence type="ECO:0000313" key="10">
    <source>
        <dbReference type="EMBL" id="HGL41543.1"/>
    </source>
</evidence>
<keyword evidence="7" id="KW-0540">Nuclease</keyword>
<feature type="binding site" evidence="7">
    <location>
        <position position="226"/>
    </location>
    <ligand>
        <name>Zn(2+)</name>
        <dbReference type="ChEBI" id="CHEBI:29105"/>
        <label>3</label>
    </ligand>
</feature>
<evidence type="ECO:0000256" key="3">
    <source>
        <dbReference type="ARBA" id="ARBA00022763"/>
    </source>
</evidence>
<dbReference type="GO" id="GO:0006284">
    <property type="term" value="P:base-excision repair"/>
    <property type="evidence" value="ECO:0007669"/>
    <property type="project" value="TreeGrafter"/>
</dbReference>
<dbReference type="GO" id="GO:0003677">
    <property type="term" value="F:DNA binding"/>
    <property type="evidence" value="ECO:0007669"/>
    <property type="project" value="InterPro"/>
</dbReference>
<keyword evidence="3 7" id="KW-0227">DNA damage</keyword>
<feature type="binding site" evidence="7">
    <location>
        <position position="106"/>
    </location>
    <ligand>
        <name>Zn(2+)</name>
        <dbReference type="ChEBI" id="CHEBI:29105"/>
        <label>1</label>
    </ligand>
</feature>
<gene>
    <name evidence="7" type="primary">nfo</name>
    <name evidence="12" type="ORF">ENM30_05420</name>
    <name evidence="11" type="ORF">ENT82_00210</name>
    <name evidence="10" type="ORF">ENU43_07785</name>
</gene>
<keyword evidence="8" id="KW-0175">Coiled coil</keyword>
<evidence type="ECO:0000313" key="11">
    <source>
        <dbReference type="EMBL" id="HGN89541.1"/>
    </source>
</evidence>
<comment type="catalytic activity">
    <reaction evidence="7">
        <text>Endonucleolytic cleavage to 5'-phosphooligonucleotide end-products.</text>
        <dbReference type="EC" id="3.1.21.2"/>
    </reaction>
</comment>
<dbReference type="InterPro" id="IPR001719">
    <property type="entry name" value="AP_endonuc_2"/>
</dbReference>
<dbReference type="Gene3D" id="3.20.20.150">
    <property type="entry name" value="Divalent-metal-dependent TIM barrel enzymes"/>
    <property type="match status" value="1"/>
</dbReference>
<dbReference type="PROSITE" id="PS00730">
    <property type="entry name" value="AP_NUCLEASE_F2_2"/>
    <property type="match status" value="1"/>
</dbReference>
<keyword evidence="4 7" id="KW-0378">Hydrolase</keyword>
<feature type="binding site" evidence="7">
    <location>
        <position position="66"/>
    </location>
    <ligand>
        <name>Zn(2+)</name>
        <dbReference type="ChEBI" id="CHEBI:29105"/>
        <label>1</label>
    </ligand>
</feature>
<dbReference type="InterPro" id="IPR018246">
    <property type="entry name" value="AP_endonuc_F2_Zn_BS"/>
</dbReference>
<comment type="function">
    <text evidence="7">Endonuclease IV plays a role in DNA repair. It cleaves phosphodiester bonds at apurinic or apyrimidinic (AP) sites, generating a 3'-hydroxyl group and a 5'-terminal sugar phosphate.</text>
</comment>
<evidence type="ECO:0000256" key="8">
    <source>
        <dbReference type="SAM" id="Coils"/>
    </source>
</evidence>
<dbReference type="GO" id="GO:0008270">
    <property type="term" value="F:zinc ion binding"/>
    <property type="evidence" value="ECO:0007669"/>
    <property type="project" value="UniProtKB-UniRule"/>
</dbReference>
<feature type="coiled-coil region" evidence="8">
    <location>
        <begin position="123"/>
        <end position="150"/>
    </location>
</feature>
<evidence type="ECO:0000256" key="7">
    <source>
        <dbReference type="HAMAP-Rule" id="MF_00152"/>
    </source>
</evidence>
<feature type="binding site" evidence="7">
    <location>
        <position position="258"/>
    </location>
    <ligand>
        <name>Zn(2+)</name>
        <dbReference type="ChEBI" id="CHEBI:29105"/>
        <label>2</label>
    </ligand>
</feature>
<sequence>MLLGAHVSISGAIHLAVDRASQLGCTTFQIFTRNPRGWTYTKLKQSEVQEFVRKFREAGYTVAMAHMPYLPNIASPKKLIYEKSVKSLVAELERCGLLGIDLLVVHIGSHLGEGIEKGIENVAKAVNTALDKVENNVKILLENMAGQRNSCGSRFEDIAQILSKIKNRSRVGVCLDTCHLYAAGYDIKNHAAVEATLSKFDEIVGLEKLYAVHLNDSKGGLGSGLDRHEHIGKGYIGDEGFKAFINHPSIRDKPMVIETPEDEAGDYSTDLRKLRSLYQA</sequence>
<keyword evidence="2 7" id="KW-0479">Metal-binding</keyword>
<accession>A0A7C4E107</accession>